<dbReference type="AlphaFoldDB" id="A0AAD4BVK9"/>
<feature type="region of interest" description="Disordered" evidence="1">
    <location>
        <begin position="44"/>
        <end position="64"/>
    </location>
</feature>
<dbReference type="Proteomes" id="UP001194468">
    <property type="component" value="Unassembled WGS sequence"/>
</dbReference>
<gene>
    <name evidence="2" type="ORF">L210DRAFT_3504092</name>
</gene>
<keyword evidence="3" id="KW-1185">Reference proteome</keyword>
<name>A0AAD4BVK9_BOLED</name>
<proteinExistence type="predicted"/>
<organism evidence="2 3">
    <name type="scientific">Boletus edulis BED1</name>
    <dbReference type="NCBI Taxonomy" id="1328754"/>
    <lineage>
        <taxon>Eukaryota</taxon>
        <taxon>Fungi</taxon>
        <taxon>Dikarya</taxon>
        <taxon>Basidiomycota</taxon>
        <taxon>Agaricomycotina</taxon>
        <taxon>Agaricomycetes</taxon>
        <taxon>Agaricomycetidae</taxon>
        <taxon>Boletales</taxon>
        <taxon>Boletineae</taxon>
        <taxon>Boletaceae</taxon>
        <taxon>Boletoideae</taxon>
        <taxon>Boletus</taxon>
    </lineage>
</organism>
<reference evidence="2" key="1">
    <citation type="submission" date="2019-10" db="EMBL/GenBank/DDBJ databases">
        <authorList>
            <consortium name="DOE Joint Genome Institute"/>
            <person name="Kuo A."/>
            <person name="Miyauchi S."/>
            <person name="Kiss E."/>
            <person name="Drula E."/>
            <person name="Kohler A."/>
            <person name="Sanchez-Garcia M."/>
            <person name="Andreopoulos B."/>
            <person name="Barry K.W."/>
            <person name="Bonito G."/>
            <person name="Buee M."/>
            <person name="Carver A."/>
            <person name="Chen C."/>
            <person name="Cichocki N."/>
            <person name="Clum A."/>
            <person name="Culley D."/>
            <person name="Crous P.W."/>
            <person name="Fauchery L."/>
            <person name="Girlanda M."/>
            <person name="Hayes R."/>
            <person name="Keri Z."/>
            <person name="LaButti K."/>
            <person name="Lipzen A."/>
            <person name="Lombard V."/>
            <person name="Magnuson J."/>
            <person name="Maillard F."/>
            <person name="Morin E."/>
            <person name="Murat C."/>
            <person name="Nolan M."/>
            <person name="Ohm R."/>
            <person name="Pangilinan J."/>
            <person name="Pereira M."/>
            <person name="Perotto S."/>
            <person name="Peter M."/>
            <person name="Riley R."/>
            <person name="Sitrit Y."/>
            <person name="Stielow B."/>
            <person name="Szollosi G."/>
            <person name="Zifcakova L."/>
            <person name="Stursova M."/>
            <person name="Spatafora J.W."/>
            <person name="Tedersoo L."/>
            <person name="Vaario L.-M."/>
            <person name="Yamada A."/>
            <person name="Yan M."/>
            <person name="Wang P."/>
            <person name="Xu J."/>
            <person name="Bruns T."/>
            <person name="Baldrian P."/>
            <person name="Vilgalys R."/>
            <person name="Henrissat B."/>
            <person name="Grigoriev I.V."/>
            <person name="Hibbett D."/>
            <person name="Nagy L.G."/>
            <person name="Martin F.M."/>
        </authorList>
    </citation>
    <scope>NUCLEOTIDE SEQUENCE</scope>
    <source>
        <strain evidence="2">BED1</strain>
    </source>
</reference>
<evidence type="ECO:0000313" key="2">
    <source>
        <dbReference type="EMBL" id="KAF8440469.1"/>
    </source>
</evidence>
<protein>
    <submittedName>
        <fullName evidence="2">Uncharacterized protein</fullName>
    </submittedName>
</protein>
<evidence type="ECO:0000313" key="3">
    <source>
        <dbReference type="Proteomes" id="UP001194468"/>
    </source>
</evidence>
<dbReference type="EMBL" id="WHUW01000012">
    <property type="protein sequence ID" value="KAF8440469.1"/>
    <property type="molecule type" value="Genomic_DNA"/>
</dbReference>
<evidence type="ECO:0000256" key="1">
    <source>
        <dbReference type="SAM" id="MobiDB-lite"/>
    </source>
</evidence>
<comment type="caution">
    <text evidence="2">The sequence shown here is derived from an EMBL/GenBank/DDBJ whole genome shotgun (WGS) entry which is preliminary data.</text>
</comment>
<reference evidence="2" key="2">
    <citation type="journal article" date="2020" name="Nat. Commun.">
        <title>Large-scale genome sequencing of mycorrhizal fungi provides insights into the early evolution of symbiotic traits.</title>
        <authorList>
            <person name="Miyauchi S."/>
            <person name="Kiss E."/>
            <person name="Kuo A."/>
            <person name="Drula E."/>
            <person name="Kohler A."/>
            <person name="Sanchez-Garcia M."/>
            <person name="Morin E."/>
            <person name="Andreopoulos B."/>
            <person name="Barry K.W."/>
            <person name="Bonito G."/>
            <person name="Buee M."/>
            <person name="Carver A."/>
            <person name="Chen C."/>
            <person name="Cichocki N."/>
            <person name="Clum A."/>
            <person name="Culley D."/>
            <person name="Crous P.W."/>
            <person name="Fauchery L."/>
            <person name="Girlanda M."/>
            <person name="Hayes R.D."/>
            <person name="Keri Z."/>
            <person name="LaButti K."/>
            <person name="Lipzen A."/>
            <person name="Lombard V."/>
            <person name="Magnuson J."/>
            <person name="Maillard F."/>
            <person name="Murat C."/>
            <person name="Nolan M."/>
            <person name="Ohm R.A."/>
            <person name="Pangilinan J."/>
            <person name="Pereira M.F."/>
            <person name="Perotto S."/>
            <person name="Peter M."/>
            <person name="Pfister S."/>
            <person name="Riley R."/>
            <person name="Sitrit Y."/>
            <person name="Stielow J.B."/>
            <person name="Szollosi G."/>
            <person name="Zifcakova L."/>
            <person name="Stursova M."/>
            <person name="Spatafora J.W."/>
            <person name="Tedersoo L."/>
            <person name="Vaario L.M."/>
            <person name="Yamada A."/>
            <person name="Yan M."/>
            <person name="Wang P."/>
            <person name="Xu J."/>
            <person name="Bruns T."/>
            <person name="Baldrian P."/>
            <person name="Vilgalys R."/>
            <person name="Dunand C."/>
            <person name="Henrissat B."/>
            <person name="Grigoriev I.V."/>
            <person name="Hibbett D."/>
            <person name="Nagy L.G."/>
            <person name="Martin F.M."/>
        </authorList>
    </citation>
    <scope>NUCLEOTIDE SEQUENCE</scope>
    <source>
        <strain evidence="2">BED1</strain>
    </source>
</reference>
<sequence>MGIQSSLGVLHALGAHARLKQWTITYYTCLRKVATKLYGGNPSGMMMRTEKQRNPRSSLNGSLSPGYYPTRQNASLRLLLEDHIGGNAFWNADWLAEPTLRILTGQWGYNGFGTRLTLNGIFSPKHNKRTWGTWRNGANWTFGAFFFLRLYGVVPLKFMTERQVISHITC</sequence>
<accession>A0AAD4BVK9</accession>